<dbReference type="AlphaFoldDB" id="A0A8J7NFT8"/>
<proteinExistence type="predicted"/>
<dbReference type="Proteomes" id="UP000736164">
    <property type="component" value="Unassembled WGS sequence"/>
</dbReference>
<protein>
    <submittedName>
        <fullName evidence="2">TNC18 protein</fullName>
    </submittedName>
</protein>
<comment type="caution">
    <text evidence="2">The sequence shown here is derived from an EMBL/GenBank/DDBJ whole genome shotgun (WGS) entry which is preliminary data.</text>
</comment>
<evidence type="ECO:0000313" key="2">
    <source>
        <dbReference type="EMBL" id="MBN3312150.1"/>
    </source>
</evidence>
<keyword evidence="3" id="KW-1185">Reference proteome</keyword>
<dbReference type="PANTHER" id="PTHR12505:SF21">
    <property type="entry name" value="TRINUCLEOTIDE REPEAT-CONTAINING GENE 18 PROTEIN"/>
    <property type="match status" value="1"/>
</dbReference>
<organism evidence="2 3">
    <name type="scientific">Atractosteus spatula</name>
    <name type="common">Alligator gar</name>
    <name type="synonym">Lepisosteus spatula</name>
    <dbReference type="NCBI Taxonomy" id="7917"/>
    <lineage>
        <taxon>Eukaryota</taxon>
        <taxon>Metazoa</taxon>
        <taxon>Chordata</taxon>
        <taxon>Craniata</taxon>
        <taxon>Vertebrata</taxon>
        <taxon>Euteleostomi</taxon>
        <taxon>Actinopterygii</taxon>
        <taxon>Neopterygii</taxon>
        <taxon>Holostei</taxon>
        <taxon>Semionotiformes</taxon>
        <taxon>Lepisosteidae</taxon>
        <taxon>Atractosteus</taxon>
    </lineage>
</organism>
<feature type="non-terminal residue" evidence="2">
    <location>
        <position position="1"/>
    </location>
</feature>
<evidence type="ECO:0000256" key="1">
    <source>
        <dbReference type="SAM" id="MobiDB-lite"/>
    </source>
</evidence>
<reference evidence="2" key="1">
    <citation type="journal article" date="2021" name="Cell">
        <title>Tracing the genetic footprints of vertebrate landing in non-teleost ray-finned fishes.</title>
        <authorList>
            <person name="Bi X."/>
            <person name="Wang K."/>
            <person name="Yang L."/>
            <person name="Pan H."/>
            <person name="Jiang H."/>
            <person name="Wei Q."/>
            <person name="Fang M."/>
            <person name="Yu H."/>
            <person name="Zhu C."/>
            <person name="Cai Y."/>
            <person name="He Y."/>
            <person name="Gan X."/>
            <person name="Zeng H."/>
            <person name="Yu D."/>
            <person name="Zhu Y."/>
            <person name="Jiang H."/>
            <person name="Qiu Q."/>
            <person name="Yang H."/>
            <person name="Zhang Y.E."/>
            <person name="Wang W."/>
            <person name="Zhu M."/>
            <person name="He S."/>
            <person name="Zhang G."/>
        </authorList>
    </citation>
    <scope>NUCLEOTIDE SEQUENCE</scope>
    <source>
        <strain evidence="2">Allg_001</strain>
    </source>
</reference>
<dbReference type="PANTHER" id="PTHR12505">
    <property type="entry name" value="PHD FINGER TRANSCRIPTION FACTOR"/>
    <property type="match status" value="1"/>
</dbReference>
<dbReference type="EMBL" id="JAAWVO010004448">
    <property type="protein sequence ID" value="MBN3312150.1"/>
    <property type="molecule type" value="Genomic_DNA"/>
</dbReference>
<gene>
    <name evidence="2" type="primary">Tnrc18</name>
    <name evidence="2" type="ORF">GTO95_0016946</name>
</gene>
<name>A0A8J7NFT8_ATRSP</name>
<feature type="region of interest" description="Disordered" evidence="1">
    <location>
        <begin position="1"/>
        <end position="80"/>
    </location>
</feature>
<feature type="region of interest" description="Disordered" evidence="1">
    <location>
        <begin position="93"/>
        <end position="128"/>
    </location>
</feature>
<dbReference type="InterPro" id="IPR052429">
    <property type="entry name" value="BAH_domain_protein"/>
</dbReference>
<feature type="compositionally biased region" description="Basic and acidic residues" evidence="1">
    <location>
        <begin position="1"/>
        <end position="15"/>
    </location>
</feature>
<feature type="non-terminal residue" evidence="2">
    <location>
        <position position="160"/>
    </location>
</feature>
<sequence>MMFHKMEMKGKEGKKNLSRGLGLLQKPSRGKNKMAAKTKNMDPEIKVKGQLKASYSPARSEVSSYSYNTDSEEEDESMKEGWPLHSMLSIPAGKARRPGLYSSVSKKSRQSCKRGLPSGTLKSKQAVSKNKHKHFALLLQEAEARSSFSDSSEDSFDQGY</sequence>
<evidence type="ECO:0000313" key="3">
    <source>
        <dbReference type="Proteomes" id="UP000736164"/>
    </source>
</evidence>
<accession>A0A8J7NFT8</accession>